<proteinExistence type="predicted"/>
<dbReference type="RefSeq" id="WP_187426624.1">
    <property type="nucleotide sequence ID" value="NZ_VNIB01000002.1"/>
</dbReference>
<keyword evidence="1" id="KW-0732">Signal</keyword>
<comment type="caution">
    <text evidence="2">The sequence shown here is derived from an EMBL/GenBank/DDBJ whole genome shotgun (WGS) entry which is preliminary data.</text>
</comment>
<keyword evidence="3" id="KW-1185">Reference proteome</keyword>
<gene>
    <name evidence="2" type="ORF">EDC39_102151</name>
</gene>
<evidence type="ECO:0000313" key="3">
    <source>
        <dbReference type="Proteomes" id="UP000324159"/>
    </source>
</evidence>
<sequence>MRTMRTIFLAFLAAALLVACSLPPDKPVTRQELMATRIYNYYIIEESPEMILNALNRDGEVVIATKRNIPGKNYPVHLKLLATAEGIEVVDYDR</sequence>
<dbReference type="Proteomes" id="UP000324159">
    <property type="component" value="Unassembled WGS sequence"/>
</dbReference>
<dbReference type="EMBL" id="VNIB01000002">
    <property type="protein sequence ID" value="TYO99628.1"/>
    <property type="molecule type" value="Genomic_DNA"/>
</dbReference>
<reference evidence="2 3" key="1">
    <citation type="submission" date="2019-07" db="EMBL/GenBank/DDBJ databases">
        <title>Genomic Encyclopedia of Type Strains, Phase IV (KMG-IV): sequencing the most valuable type-strain genomes for metagenomic binning, comparative biology and taxonomic classification.</title>
        <authorList>
            <person name="Goeker M."/>
        </authorList>
    </citation>
    <scope>NUCLEOTIDE SEQUENCE [LARGE SCALE GENOMIC DNA]</scope>
    <source>
        <strain evidence="2 3">SS015</strain>
    </source>
</reference>
<dbReference type="PROSITE" id="PS51257">
    <property type="entry name" value="PROKAR_LIPOPROTEIN"/>
    <property type="match status" value="1"/>
</dbReference>
<name>A0A5D3WNG2_9BACT</name>
<organism evidence="2 3">
    <name type="scientific">Geothermobacter ehrlichii</name>
    <dbReference type="NCBI Taxonomy" id="213224"/>
    <lineage>
        <taxon>Bacteria</taxon>
        <taxon>Pseudomonadati</taxon>
        <taxon>Thermodesulfobacteriota</taxon>
        <taxon>Desulfuromonadia</taxon>
        <taxon>Desulfuromonadales</taxon>
        <taxon>Geothermobacteraceae</taxon>
        <taxon>Geothermobacter</taxon>
    </lineage>
</organism>
<accession>A0A5D3WNG2</accession>
<feature type="chain" id="PRO_5022993934" evidence="1">
    <location>
        <begin position="22"/>
        <end position="94"/>
    </location>
</feature>
<evidence type="ECO:0000313" key="2">
    <source>
        <dbReference type="EMBL" id="TYO99628.1"/>
    </source>
</evidence>
<dbReference type="AlphaFoldDB" id="A0A5D3WNG2"/>
<feature type="signal peptide" evidence="1">
    <location>
        <begin position="1"/>
        <end position="21"/>
    </location>
</feature>
<protein>
    <submittedName>
        <fullName evidence="2">Uncharacterized protein</fullName>
    </submittedName>
</protein>
<evidence type="ECO:0000256" key="1">
    <source>
        <dbReference type="SAM" id="SignalP"/>
    </source>
</evidence>